<feature type="region of interest" description="Disordered" evidence="2">
    <location>
        <begin position="100"/>
        <end position="160"/>
    </location>
</feature>
<feature type="compositionally biased region" description="Basic and acidic residues" evidence="2">
    <location>
        <begin position="608"/>
        <end position="618"/>
    </location>
</feature>
<dbReference type="InterPro" id="IPR036236">
    <property type="entry name" value="Znf_C2H2_sf"/>
</dbReference>
<feature type="compositionally biased region" description="Polar residues" evidence="2">
    <location>
        <begin position="431"/>
        <end position="440"/>
    </location>
</feature>
<feature type="domain" description="U1-type" evidence="3">
    <location>
        <begin position="878"/>
        <end position="912"/>
    </location>
</feature>
<dbReference type="PANTHER" id="PTHR31434">
    <property type="entry name" value="S PHASE CYCLIN A-ASSOCIATED PROTEIN IN THE ENDOPLASMIC RETICULUM"/>
    <property type="match status" value="1"/>
</dbReference>
<feature type="compositionally biased region" description="Basic and acidic residues" evidence="2">
    <location>
        <begin position="150"/>
        <end position="160"/>
    </location>
</feature>
<dbReference type="SUPFAM" id="SSF57667">
    <property type="entry name" value="beta-beta-alpha zinc fingers"/>
    <property type="match status" value="1"/>
</dbReference>
<feature type="compositionally biased region" description="Basic and acidic residues" evidence="2">
    <location>
        <begin position="401"/>
        <end position="422"/>
    </location>
</feature>
<dbReference type="Pfam" id="PF16501">
    <property type="entry name" value="SCAPER_N"/>
    <property type="match status" value="1"/>
</dbReference>
<reference evidence="4 5" key="1">
    <citation type="submission" date="2024-04" db="EMBL/GenBank/DDBJ databases">
        <authorList>
            <consortium name="Genoscope - CEA"/>
            <person name="William W."/>
        </authorList>
    </citation>
    <scope>NUCLEOTIDE SEQUENCE [LARGE SCALE GENOMIC DNA]</scope>
</reference>
<feature type="coiled-coil region" evidence="1">
    <location>
        <begin position="732"/>
        <end position="846"/>
    </location>
</feature>
<feature type="compositionally biased region" description="Polar residues" evidence="2">
    <location>
        <begin position="40"/>
        <end position="65"/>
    </location>
</feature>
<keyword evidence="5" id="KW-1185">Reference proteome</keyword>
<evidence type="ECO:0000313" key="4">
    <source>
        <dbReference type="EMBL" id="CAL1531856.1"/>
    </source>
</evidence>
<feature type="compositionally biased region" description="Polar residues" evidence="2">
    <location>
        <begin position="259"/>
        <end position="270"/>
    </location>
</feature>
<dbReference type="Gene3D" id="3.30.160.60">
    <property type="entry name" value="Classic Zinc Finger"/>
    <property type="match status" value="1"/>
</dbReference>
<dbReference type="GO" id="GO:0008270">
    <property type="term" value="F:zinc ion binding"/>
    <property type="evidence" value="ECO:0007669"/>
    <property type="project" value="InterPro"/>
</dbReference>
<feature type="region of interest" description="Disordered" evidence="2">
    <location>
        <begin position="243"/>
        <end position="273"/>
    </location>
</feature>
<keyword evidence="1" id="KW-0175">Coiled coil</keyword>
<dbReference type="InterPro" id="IPR013087">
    <property type="entry name" value="Znf_C2H2_type"/>
</dbReference>
<dbReference type="InterPro" id="IPR032446">
    <property type="entry name" value="SCAPER_N"/>
</dbReference>
<feature type="region of interest" description="Disordered" evidence="2">
    <location>
        <begin position="1"/>
        <end position="72"/>
    </location>
</feature>
<dbReference type="InterPro" id="IPR003604">
    <property type="entry name" value="Matrin/U1-like-C_Znf_C2H2"/>
</dbReference>
<dbReference type="GO" id="GO:0003676">
    <property type="term" value="F:nucleic acid binding"/>
    <property type="evidence" value="ECO:0007669"/>
    <property type="project" value="InterPro"/>
</dbReference>
<evidence type="ECO:0000256" key="1">
    <source>
        <dbReference type="SAM" id="Coils"/>
    </source>
</evidence>
<organism evidence="4 5">
    <name type="scientific">Lymnaea stagnalis</name>
    <name type="common">Great pond snail</name>
    <name type="synonym">Helix stagnalis</name>
    <dbReference type="NCBI Taxonomy" id="6523"/>
    <lineage>
        <taxon>Eukaryota</taxon>
        <taxon>Metazoa</taxon>
        <taxon>Spiralia</taxon>
        <taxon>Lophotrochozoa</taxon>
        <taxon>Mollusca</taxon>
        <taxon>Gastropoda</taxon>
        <taxon>Heterobranchia</taxon>
        <taxon>Euthyneura</taxon>
        <taxon>Panpulmonata</taxon>
        <taxon>Hygrophila</taxon>
        <taxon>Lymnaeoidea</taxon>
        <taxon>Lymnaeidae</taxon>
        <taxon>Lymnaea</taxon>
    </lineage>
</organism>
<dbReference type="EMBL" id="CAXITT010000099">
    <property type="protein sequence ID" value="CAL1531856.1"/>
    <property type="molecule type" value="Genomic_DNA"/>
</dbReference>
<evidence type="ECO:0000256" key="2">
    <source>
        <dbReference type="SAM" id="MobiDB-lite"/>
    </source>
</evidence>
<evidence type="ECO:0000259" key="3">
    <source>
        <dbReference type="SMART" id="SM00451"/>
    </source>
</evidence>
<feature type="compositionally biased region" description="Polar residues" evidence="2">
    <location>
        <begin position="100"/>
        <end position="112"/>
    </location>
</feature>
<accession>A0AAV2HD92</accession>
<dbReference type="Proteomes" id="UP001497497">
    <property type="component" value="Unassembled WGS sequence"/>
</dbReference>
<evidence type="ECO:0000313" key="5">
    <source>
        <dbReference type="Proteomes" id="UP001497497"/>
    </source>
</evidence>
<name>A0AAV2HD92_LYMST</name>
<dbReference type="PANTHER" id="PTHR31434:SF2">
    <property type="entry name" value="S PHASE CYCLIN A-ASSOCIATED PROTEIN IN THE ENDOPLASMIC RETICULUM"/>
    <property type="match status" value="1"/>
</dbReference>
<feature type="region of interest" description="Disordered" evidence="2">
    <location>
        <begin position="401"/>
        <end position="448"/>
    </location>
</feature>
<gene>
    <name evidence="4" type="ORF">GSLYS_00005951001</name>
</gene>
<feature type="compositionally biased region" description="Basic and acidic residues" evidence="2">
    <location>
        <begin position="626"/>
        <end position="641"/>
    </location>
</feature>
<comment type="caution">
    <text evidence="4">The sequence shown here is derived from an EMBL/GenBank/DDBJ whole genome shotgun (WGS) entry which is preliminary data.</text>
</comment>
<sequence>MSDSKRKRGTAWGTKSRQDRERDRENQHHNCYYGHDNHNEQTSQKAQRTPYSQRVKSANALSQQSHNHRNGFDNVRKIVQEEGRTARNLVQYSVPASENQLAEQAGNTVPSNSRSSSQQKRAGSSSRSQAHRTPPPGSRFRHRSLSDMAKSPRSDAGSKKNDLRARYWKYMFDNFQRAVDSIYQTCEQDESVVECKEVIMMLEQSTKDFKALIETLIMMKAYEDSAKEGDRPSAIAWEVRKMSPNKHAPPSPAPAGPQQVVTHNEKSGNSWADKVRGARAITFSSINKGAGEAVNTHRSLPDEQRELMAGQPSSFPFPMEGKLIIVNSIDEDGWETVQRGRLRARQSPCQKSTENLALNTKTAKRNLMRSMSVPDQANIKIPCHKPEKQAKKSLRAVSERHLPATHGGAHERACSKDSEKENIPVNKDSGESISSVTNTASDSSNTLTYSSSVTPAKSMALTHALSTDKSMALTNALSTGKALALTHVLSTDKAFKDALDLDLENDIDLVLDEEFHLSSELEKAQESALAYAVQEEENWLKELAREQSSQVEVDLEENSDLGNTNSSLESNNAAITDWDSLVAVHEAEMNQGSMSWGDLVEAEEARTPGHGVHMHEKLSSPSRKRSPTESRRRHEEKQAKAQELRGKLMQEKAERLRDLSKKVEEVRAYKEELMRQSKTLLEHKLQRAEEKRQLQLKLKARKAHEEEAKANEIAFINSLEAQNKRHDIMSKHQESEARLHDLMEERMRKLEEKQAKEAAVEERRKALEADRKARLLEMQEKRKLRDARIEQQQIEKEKERIEAVRARGKEREERIAALNAMQEAQKQELQKKIQQKQDETTQRHEEHLQQIRGRAFEMSVMRHSTEDHNDAPKLTPYDRNKLCSICNVLIPSEVYLLSHLRGKKHQQALKDNSSGKEMTKQEIEMFNLKHIVDAPDNSNHPKIVTEKERQKALKKRCKKLRQRMVTRGLEYENSLANKQQLADSEHKAKLHKIIKDINKYLQSQDSGPWPQNKVSALDRALGETGRILEKKCANDQTSFKVLGGFSSLSKILSTIETASGLPCVIPPKSLTHTTDVFRLACKNHFDNCHYLLFSNKIGVLVDHLVYRLNALLPDDIGRPSSAVSGSGASSSSENNSGEYTSLPFDPVCSGLMQVLSTVLSCLAKNNPAINCSEASSERMSATGDAFTNRGNDIISYIISVGVIDKLRSYCSAVRGPIDSDKNSADFLLNSLGLLVAMTKFMSKRNANVFDHRPEEPTQLISTFEVTELVGIVSLLYGMLLHSGAPSRSLDNLPRELAPQTVSIILAGLRMLNYMAVLDLHMLQRTLGEEGLSLEFRHIASYLIWYCSYVTSEELLHEVVLCVGYFSVLHPDNQVIIQSGQPPTVLQQLCSLPFQYFSDPRLVTVLLPTLICCCYNNNSNRDILEQELSCALLANFIEERQLEFHQLKLMPSSVKKSKTKTQDNKEIRDSENRMSFTLRFPLELWESAQSYFSAGSS</sequence>
<protein>
    <recommendedName>
        <fullName evidence="3">U1-type domain-containing protein</fullName>
    </recommendedName>
</protein>
<dbReference type="Pfam" id="PF12874">
    <property type="entry name" value="zf-met"/>
    <property type="match status" value="1"/>
</dbReference>
<feature type="compositionally biased region" description="Low complexity" evidence="2">
    <location>
        <begin position="113"/>
        <end position="128"/>
    </location>
</feature>
<feature type="compositionally biased region" description="Basic and acidic residues" evidence="2">
    <location>
        <begin position="16"/>
        <end position="28"/>
    </location>
</feature>
<feature type="region of interest" description="Disordered" evidence="2">
    <location>
        <begin position="550"/>
        <end position="570"/>
    </location>
</feature>
<feature type="compositionally biased region" description="Polar residues" evidence="2">
    <location>
        <begin position="560"/>
        <end position="570"/>
    </location>
</feature>
<proteinExistence type="predicted"/>
<feature type="region of interest" description="Disordered" evidence="2">
    <location>
        <begin position="608"/>
        <end position="641"/>
    </location>
</feature>
<dbReference type="SMART" id="SM00451">
    <property type="entry name" value="ZnF_U1"/>
    <property type="match status" value="1"/>
</dbReference>